<accession>A0A1Q9BVW3</accession>
<keyword evidence="2" id="KW-1185">Reference proteome</keyword>
<dbReference type="Proteomes" id="UP000186817">
    <property type="component" value="Unassembled WGS sequence"/>
</dbReference>
<reference evidence="1 2" key="1">
    <citation type="submission" date="2016-02" db="EMBL/GenBank/DDBJ databases">
        <title>Genome analysis of coral dinoflagellate symbionts highlights evolutionary adaptations to a symbiotic lifestyle.</title>
        <authorList>
            <person name="Aranda M."/>
            <person name="Li Y."/>
            <person name="Liew Y.J."/>
            <person name="Baumgarten S."/>
            <person name="Simakov O."/>
            <person name="Wilson M."/>
            <person name="Piel J."/>
            <person name="Ashoor H."/>
            <person name="Bougouffa S."/>
            <person name="Bajic V.B."/>
            <person name="Ryu T."/>
            <person name="Ravasi T."/>
            <person name="Bayer T."/>
            <person name="Micklem G."/>
            <person name="Kim H."/>
            <person name="Bhak J."/>
            <person name="Lajeunesse T.C."/>
            <person name="Voolstra C.R."/>
        </authorList>
    </citation>
    <scope>NUCLEOTIDE SEQUENCE [LARGE SCALE GENOMIC DNA]</scope>
    <source>
        <strain evidence="1 2">CCMP2467</strain>
    </source>
</reference>
<name>A0A1Q9BVW3_SYMMI</name>
<sequence>MIDERQGWQVPLAKSLAKFGRPFVLLPSRRSVVVSSAALLWIMRDSERANRESPEGRLQKAAFDARRYNALDLVKACKHDTRSDFLEEARRDRKATACEEVLRFLEQCKPSWPTVKAATARTWLLL</sequence>
<protein>
    <submittedName>
        <fullName evidence="1">Uncharacterized protein</fullName>
    </submittedName>
</protein>
<comment type="caution">
    <text evidence="1">The sequence shown here is derived from an EMBL/GenBank/DDBJ whole genome shotgun (WGS) entry which is preliminary data.</text>
</comment>
<evidence type="ECO:0000313" key="2">
    <source>
        <dbReference type="Proteomes" id="UP000186817"/>
    </source>
</evidence>
<evidence type="ECO:0000313" key="1">
    <source>
        <dbReference type="EMBL" id="OLP74730.1"/>
    </source>
</evidence>
<gene>
    <name evidence="1" type="ORF">AK812_SmicGene45651</name>
</gene>
<dbReference type="AlphaFoldDB" id="A0A1Q9BVW3"/>
<dbReference type="EMBL" id="LSRX01003292">
    <property type="protein sequence ID" value="OLP74730.1"/>
    <property type="molecule type" value="Genomic_DNA"/>
</dbReference>
<dbReference type="OrthoDB" id="10301229at2759"/>
<organism evidence="1 2">
    <name type="scientific">Symbiodinium microadriaticum</name>
    <name type="common">Dinoflagellate</name>
    <name type="synonym">Zooxanthella microadriatica</name>
    <dbReference type="NCBI Taxonomy" id="2951"/>
    <lineage>
        <taxon>Eukaryota</taxon>
        <taxon>Sar</taxon>
        <taxon>Alveolata</taxon>
        <taxon>Dinophyceae</taxon>
        <taxon>Suessiales</taxon>
        <taxon>Symbiodiniaceae</taxon>
        <taxon>Symbiodinium</taxon>
    </lineage>
</organism>
<proteinExistence type="predicted"/>